<dbReference type="Proteomes" id="UP001597405">
    <property type="component" value="Unassembled WGS sequence"/>
</dbReference>
<reference evidence="2" key="1">
    <citation type="journal article" date="2019" name="Int. J. Syst. Evol. Microbiol.">
        <title>The Global Catalogue of Microorganisms (GCM) 10K type strain sequencing project: providing services to taxonomists for standard genome sequencing and annotation.</title>
        <authorList>
            <consortium name="The Broad Institute Genomics Platform"/>
            <consortium name="The Broad Institute Genome Sequencing Center for Infectious Disease"/>
            <person name="Wu L."/>
            <person name="Ma J."/>
        </authorList>
    </citation>
    <scope>NUCLEOTIDE SEQUENCE [LARGE SCALE GENOMIC DNA]</scope>
    <source>
        <strain evidence="2">CGMCC 1.16225</strain>
    </source>
</reference>
<gene>
    <name evidence="1" type="ORF">ACFSOZ_12695</name>
</gene>
<evidence type="ECO:0000313" key="1">
    <source>
        <dbReference type="EMBL" id="MFD1983528.1"/>
    </source>
</evidence>
<protein>
    <submittedName>
        <fullName evidence="1">Uncharacterized protein</fullName>
    </submittedName>
</protein>
<proteinExistence type="predicted"/>
<name>A0ABW4U878_9HYPH</name>
<organism evidence="1 2">
    <name type="scientific">Mesorhizobium newzealandense</name>
    <dbReference type="NCBI Taxonomy" id="1300302"/>
    <lineage>
        <taxon>Bacteria</taxon>
        <taxon>Pseudomonadati</taxon>
        <taxon>Pseudomonadota</taxon>
        <taxon>Alphaproteobacteria</taxon>
        <taxon>Hyphomicrobiales</taxon>
        <taxon>Phyllobacteriaceae</taxon>
        <taxon>Mesorhizobium</taxon>
    </lineage>
</organism>
<evidence type="ECO:0000313" key="2">
    <source>
        <dbReference type="Proteomes" id="UP001597405"/>
    </source>
</evidence>
<keyword evidence="2" id="KW-1185">Reference proteome</keyword>
<dbReference type="RefSeq" id="WP_379097937.1">
    <property type="nucleotide sequence ID" value="NZ_JBHUGZ010000007.1"/>
</dbReference>
<accession>A0ABW4U878</accession>
<sequence>MSDLPEFDQNTIPHAYSPQNPLVRANQAEFQQEFGDFKVHHIAGFRVGPAPKGEWVGMRFDMEDGSTLKVSIPLTLWQSFGNEYVCAMMSAGEIVQAAYGQEGAA</sequence>
<comment type="caution">
    <text evidence="1">The sequence shown here is derived from an EMBL/GenBank/DDBJ whole genome shotgun (WGS) entry which is preliminary data.</text>
</comment>
<dbReference type="EMBL" id="JBHUGZ010000007">
    <property type="protein sequence ID" value="MFD1983528.1"/>
    <property type="molecule type" value="Genomic_DNA"/>
</dbReference>